<dbReference type="GeneID" id="85436458"/>
<protein>
    <recommendedName>
        <fullName evidence="4">Secreted protein</fullName>
    </recommendedName>
</protein>
<dbReference type="AlphaFoldDB" id="A0AAD8V2G7"/>
<dbReference type="Proteomes" id="UP001230504">
    <property type="component" value="Unassembled WGS sequence"/>
</dbReference>
<keyword evidence="3" id="KW-1185">Reference proteome</keyword>
<evidence type="ECO:0000256" key="1">
    <source>
        <dbReference type="SAM" id="SignalP"/>
    </source>
</evidence>
<accession>A0AAD8V2G7</accession>
<gene>
    <name evidence="2" type="ORF">LY79DRAFT_292364</name>
</gene>
<proteinExistence type="predicted"/>
<evidence type="ECO:0000313" key="2">
    <source>
        <dbReference type="EMBL" id="KAK1584738.1"/>
    </source>
</evidence>
<keyword evidence="1" id="KW-0732">Signal</keyword>
<evidence type="ECO:0008006" key="4">
    <source>
        <dbReference type="Google" id="ProtNLM"/>
    </source>
</evidence>
<organism evidence="2 3">
    <name type="scientific">Colletotrichum navitas</name>
    <dbReference type="NCBI Taxonomy" id="681940"/>
    <lineage>
        <taxon>Eukaryota</taxon>
        <taxon>Fungi</taxon>
        <taxon>Dikarya</taxon>
        <taxon>Ascomycota</taxon>
        <taxon>Pezizomycotina</taxon>
        <taxon>Sordariomycetes</taxon>
        <taxon>Hypocreomycetidae</taxon>
        <taxon>Glomerellales</taxon>
        <taxon>Glomerellaceae</taxon>
        <taxon>Colletotrichum</taxon>
        <taxon>Colletotrichum graminicola species complex</taxon>
    </lineage>
</organism>
<dbReference type="EMBL" id="JAHLJV010000051">
    <property type="protein sequence ID" value="KAK1584738.1"/>
    <property type="molecule type" value="Genomic_DNA"/>
</dbReference>
<dbReference type="RefSeq" id="XP_060411800.1">
    <property type="nucleotide sequence ID" value="XM_060552218.1"/>
</dbReference>
<reference evidence="2" key="1">
    <citation type="submission" date="2021-06" db="EMBL/GenBank/DDBJ databases">
        <title>Comparative genomics, transcriptomics and evolutionary studies reveal genomic signatures of adaptation to plant cell wall in hemibiotrophic fungi.</title>
        <authorList>
            <consortium name="DOE Joint Genome Institute"/>
            <person name="Baroncelli R."/>
            <person name="Diaz J.F."/>
            <person name="Benocci T."/>
            <person name="Peng M."/>
            <person name="Battaglia E."/>
            <person name="Haridas S."/>
            <person name="Andreopoulos W."/>
            <person name="Labutti K."/>
            <person name="Pangilinan J."/>
            <person name="Floch G.L."/>
            <person name="Makela M.R."/>
            <person name="Henrissat B."/>
            <person name="Grigoriev I.V."/>
            <person name="Crouch J.A."/>
            <person name="De Vries R.P."/>
            <person name="Sukno S.A."/>
            <person name="Thon M.R."/>
        </authorList>
    </citation>
    <scope>NUCLEOTIDE SEQUENCE</scope>
    <source>
        <strain evidence="2">CBS 125086</strain>
    </source>
</reference>
<feature type="chain" id="PRO_5042165355" description="Secreted protein" evidence="1">
    <location>
        <begin position="21"/>
        <end position="83"/>
    </location>
</feature>
<evidence type="ECO:0000313" key="3">
    <source>
        <dbReference type="Proteomes" id="UP001230504"/>
    </source>
</evidence>
<feature type="signal peptide" evidence="1">
    <location>
        <begin position="1"/>
        <end position="20"/>
    </location>
</feature>
<name>A0AAD8V2G7_9PEZI</name>
<comment type="caution">
    <text evidence="2">The sequence shown here is derived from an EMBL/GenBank/DDBJ whole genome shotgun (WGS) entry which is preliminary data.</text>
</comment>
<sequence>MGVYGEFVLLMSRLVILVGAHCPHTGHPEHLIYHFRSCESEPISLLPIAQSYENPKMLWKEVFAERVVPDLDSRNEARMPTSV</sequence>